<reference evidence="8 9" key="1">
    <citation type="submission" date="2016-02" db="EMBL/GenBank/DDBJ databases">
        <title>Draft genome sequence of Aeromonas trota strain 1999lcr isolated from cerebrospinal fluid (CSF).</title>
        <authorList>
            <person name="Dallagassa C.B."/>
            <person name="Prediger K.C."/>
            <person name="Weiss V.A."/>
            <person name="Assis F.E."/>
            <person name="Baura V."/>
            <person name="Cruz L.M."/>
            <person name="Souza E.M."/>
            <person name="Pedrosa F.O."/>
            <person name="Fadel-Picheth C.M."/>
        </authorList>
    </citation>
    <scope>NUCLEOTIDE SEQUENCE [LARGE SCALE GENOMIC DNA]</scope>
    <source>
        <strain evidence="8 9">1999lcr</strain>
    </source>
</reference>
<dbReference type="Pfam" id="PF00015">
    <property type="entry name" value="MCPsignal"/>
    <property type="match status" value="1"/>
</dbReference>
<feature type="domain" description="Methyl-accepting transducer" evidence="6">
    <location>
        <begin position="268"/>
        <end position="504"/>
    </location>
</feature>
<dbReference type="GO" id="GO:0007165">
    <property type="term" value="P:signal transduction"/>
    <property type="evidence" value="ECO:0007669"/>
    <property type="project" value="UniProtKB-KW"/>
</dbReference>
<dbReference type="SMART" id="SM00304">
    <property type="entry name" value="HAMP"/>
    <property type="match status" value="1"/>
</dbReference>
<organism evidence="8 9">
    <name type="scientific">Aeromonas enteropelogenes</name>
    <name type="common">Aeromonas trota</name>
    <dbReference type="NCBI Taxonomy" id="29489"/>
    <lineage>
        <taxon>Bacteria</taxon>
        <taxon>Pseudomonadati</taxon>
        <taxon>Pseudomonadota</taxon>
        <taxon>Gammaproteobacteria</taxon>
        <taxon>Aeromonadales</taxon>
        <taxon>Aeromonadaceae</taxon>
        <taxon>Aeromonas</taxon>
    </lineage>
</organism>
<evidence type="ECO:0000259" key="7">
    <source>
        <dbReference type="PROSITE" id="PS50885"/>
    </source>
</evidence>
<dbReference type="Gene3D" id="1.10.287.950">
    <property type="entry name" value="Methyl-accepting chemotaxis protein"/>
    <property type="match status" value="1"/>
</dbReference>
<protein>
    <submittedName>
        <fullName evidence="8">Chemotaxis protein</fullName>
    </submittedName>
</protein>
<name>A0A175VLH1_AEREN</name>
<keyword evidence="5" id="KW-0812">Transmembrane</keyword>
<dbReference type="SUPFAM" id="SSF58104">
    <property type="entry name" value="Methyl-accepting chemotaxis protein (MCP) signaling domain"/>
    <property type="match status" value="1"/>
</dbReference>
<keyword evidence="5" id="KW-1133">Transmembrane helix</keyword>
<dbReference type="InterPro" id="IPR003660">
    <property type="entry name" value="HAMP_dom"/>
</dbReference>
<sequence length="540" mass="58138">MSLNNLSIRLQVLVPLLLASLLMVITAGFSKQEVDNAIREINDTTASVIRHKDDIATLIHAAYRMRTNAIYGLYDAKQFAELPASLNAAEQEIRGILARLVIEGAEQDNRQVMAALQAYLDHLRGKMMPLLALQHQGNADPVAFEAARLHFRQLGEQLNKEIDGMSAHINQLIQDELVREQKHYDEALFHALLLTAAALIAALACGWWLSGHIVQPISQLQGVMRAMAQGRFNVRASEEGNNEVTHLARDINLTLSQLGNTIQTLTGISQNVASAATELAAVMTQAEANAQQQRGEIEQVASAVTELSSTADNVNHNAAVADDLARDANSRVEQGLTLFGESVAANDRMAGSLESAAAVVARLKSQSEQIGKVIEVIQGISEQTNLLALNAAIEAARAGETGRGFAVVADEVRMLAARTQESTKEIQGIIEQLQSQSLSANQGVQETLTILEHNQRLAAEVQSLLGGITGAVQQINDANAQVATAAEEQSCVTADISRNISNIHEIVSQSSAGISQSASASQELSQLAEQQRRQLAQFQL</sequence>
<dbReference type="PROSITE" id="PS50885">
    <property type="entry name" value="HAMP"/>
    <property type="match status" value="1"/>
</dbReference>
<feature type="domain" description="HAMP" evidence="7">
    <location>
        <begin position="211"/>
        <end position="263"/>
    </location>
</feature>
<dbReference type="SMART" id="SM00283">
    <property type="entry name" value="MA"/>
    <property type="match status" value="1"/>
</dbReference>
<feature type="transmembrane region" description="Helical" evidence="5">
    <location>
        <begin position="187"/>
        <end position="209"/>
    </location>
</feature>
<dbReference type="PRINTS" id="PR00260">
    <property type="entry name" value="CHEMTRNSDUCR"/>
</dbReference>
<comment type="similarity">
    <text evidence="3">Belongs to the methyl-accepting chemotaxis (MCP) protein family.</text>
</comment>
<feature type="transmembrane region" description="Helical" evidence="5">
    <location>
        <begin position="12"/>
        <end position="29"/>
    </location>
</feature>
<keyword evidence="2 4" id="KW-0807">Transducer</keyword>
<dbReference type="InterPro" id="IPR004090">
    <property type="entry name" value="Chemotax_Me-accpt_rcpt"/>
</dbReference>
<evidence type="ECO:0000313" key="8">
    <source>
        <dbReference type="EMBL" id="KXU81575.1"/>
    </source>
</evidence>
<dbReference type="OrthoDB" id="5593683at2"/>
<comment type="subcellular location">
    <subcellularLocation>
        <location evidence="1">Membrane</location>
    </subcellularLocation>
</comment>
<dbReference type="PROSITE" id="PS50111">
    <property type="entry name" value="CHEMOTAXIS_TRANSDUC_2"/>
    <property type="match status" value="1"/>
</dbReference>
<evidence type="ECO:0000313" key="9">
    <source>
        <dbReference type="Proteomes" id="UP000078435"/>
    </source>
</evidence>
<dbReference type="GO" id="GO:0004888">
    <property type="term" value="F:transmembrane signaling receptor activity"/>
    <property type="evidence" value="ECO:0007669"/>
    <property type="project" value="InterPro"/>
</dbReference>
<dbReference type="CDD" id="cd11386">
    <property type="entry name" value="MCP_signal"/>
    <property type="match status" value="1"/>
</dbReference>
<dbReference type="FunFam" id="1.10.287.950:FF:000001">
    <property type="entry name" value="Methyl-accepting chemotaxis sensory transducer"/>
    <property type="match status" value="1"/>
</dbReference>
<dbReference type="Proteomes" id="UP000078435">
    <property type="component" value="Unassembled WGS sequence"/>
</dbReference>
<dbReference type="Pfam" id="PF00672">
    <property type="entry name" value="HAMP"/>
    <property type="match status" value="1"/>
</dbReference>
<accession>A0A175VLH1</accession>
<dbReference type="InterPro" id="IPR004089">
    <property type="entry name" value="MCPsignal_dom"/>
</dbReference>
<gene>
    <name evidence="8" type="ORF">LCR_07700</name>
</gene>
<dbReference type="AlphaFoldDB" id="A0A175VLH1"/>
<evidence type="ECO:0000256" key="2">
    <source>
        <dbReference type="ARBA" id="ARBA00023224"/>
    </source>
</evidence>
<dbReference type="PANTHER" id="PTHR32089:SF33">
    <property type="entry name" value="TOXIN COREGULATED PILUS BIOSYNTHESIS PROTEIN I"/>
    <property type="match status" value="1"/>
</dbReference>
<evidence type="ECO:0000256" key="4">
    <source>
        <dbReference type="PROSITE-ProRule" id="PRU00284"/>
    </source>
</evidence>
<dbReference type="GO" id="GO:0016020">
    <property type="term" value="C:membrane"/>
    <property type="evidence" value="ECO:0007669"/>
    <property type="project" value="UniProtKB-SubCell"/>
</dbReference>
<dbReference type="RefSeq" id="WP_026456776.1">
    <property type="nucleotide sequence ID" value="NZ_JAAKPY010000002.1"/>
</dbReference>
<keyword evidence="5" id="KW-0472">Membrane</keyword>
<dbReference type="GO" id="GO:0006935">
    <property type="term" value="P:chemotaxis"/>
    <property type="evidence" value="ECO:0007669"/>
    <property type="project" value="InterPro"/>
</dbReference>
<comment type="caution">
    <text evidence="8">The sequence shown here is derived from an EMBL/GenBank/DDBJ whole genome shotgun (WGS) entry which is preliminary data.</text>
</comment>
<evidence type="ECO:0000256" key="1">
    <source>
        <dbReference type="ARBA" id="ARBA00004370"/>
    </source>
</evidence>
<evidence type="ECO:0000256" key="5">
    <source>
        <dbReference type="SAM" id="Phobius"/>
    </source>
</evidence>
<dbReference type="CDD" id="cd06225">
    <property type="entry name" value="HAMP"/>
    <property type="match status" value="1"/>
</dbReference>
<dbReference type="PANTHER" id="PTHR32089">
    <property type="entry name" value="METHYL-ACCEPTING CHEMOTAXIS PROTEIN MCPB"/>
    <property type="match status" value="1"/>
</dbReference>
<evidence type="ECO:0000256" key="3">
    <source>
        <dbReference type="ARBA" id="ARBA00029447"/>
    </source>
</evidence>
<proteinExistence type="inferred from homology"/>
<evidence type="ECO:0000259" key="6">
    <source>
        <dbReference type="PROSITE" id="PS50111"/>
    </source>
</evidence>
<dbReference type="EMBL" id="JMGO02000002">
    <property type="protein sequence ID" value="KXU81575.1"/>
    <property type="molecule type" value="Genomic_DNA"/>
</dbReference>